<dbReference type="Gene3D" id="3.40.50.300">
    <property type="entry name" value="P-loop containing nucleotide triphosphate hydrolases"/>
    <property type="match status" value="1"/>
</dbReference>
<dbReference type="AlphaFoldDB" id="A0AAW3JSV0"/>
<dbReference type="Proteomes" id="UP000050833">
    <property type="component" value="Unassembled WGS sequence"/>
</dbReference>
<evidence type="ECO:0000313" key="3">
    <source>
        <dbReference type="Proteomes" id="UP000050833"/>
    </source>
</evidence>
<dbReference type="RefSeq" id="WP_022013407.1">
    <property type="nucleotide sequence ID" value="NZ_DBGBRS010000045.1"/>
</dbReference>
<dbReference type="InterPro" id="IPR050678">
    <property type="entry name" value="DNA_Partitioning_ATPase"/>
</dbReference>
<dbReference type="CDD" id="cd02042">
    <property type="entry name" value="ParAB_family"/>
    <property type="match status" value="1"/>
</dbReference>
<dbReference type="PANTHER" id="PTHR13696:SF52">
    <property type="entry name" value="PARA FAMILY PROTEIN CT_582"/>
    <property type="match status" value="1"/>
</dbReference>
<proteinExistence type="predicted"/>
<dbReference type="PANTHER" id="PTHR13696">
    <property type="entry name" value="P-LOOP CONTAINING NUCLEOSIDE TRIPHOSPHATE HYDROLASE"/>
    <property type="match status" value="1"/>
</dbReference>
<feature type="domain" description="AAA" evidence="1">
    <location>
        <begin position="6"/>
        <end position="175"/>
    </location>
</feature>
<reference evidence="2 3" key="1">
    <citation type="submission" date="2015-10" db="EMBL/GenBank/DDBJ databases">
        <title>Butyribacter intestini gen. nov., sp. nov., a butyric acid-producing bacterium of the family Lachnospiraceae isolated from the human faeces.</title>
        <authorList>
            <person name="Zou Y."/>
            <person name="Xue W."/>
            <person name="Luo G."/>
            <person name="Lv M."/>
        </authorList>
    </citation>
    <scope>NUCLEOTIDE SEQUENCE [LARGE SCALE GENOMIC DNA]</scope>
    <source>
        <strain evidence="2 3">TF01-11</strain>
    </source>
</reference>
<name>A0AAW3JSV0_9FIRM</name>
<dbReference type="PIRSF" id="PIRSF009320">
    <property type="entry name" value="Nuc_binding_HP_1000"/>
    <property type="match status" value="1"/>
</dbReference>
<organism evidence="2 3">
    <name type="scientific">Butyribacter intestini</name>
    <dbReference type="NCBI Taxonomy" id="1703332"/>
    <lineage>
        <taxon>Bacteria</taxon>
        <taxon>Bacillati</taxon>
        <taxon>Bacillota</taxon>
        <taxon>Clostridia</taxon>
        <taxon>Lachnospirales</taxon>
        <taxon>Lachnospiraceae</taxon>
        <taxon>Butyribacter</taxon>
    </lineage>
</organism>
<gene>
    <name evidence="2" type="ORF">APZ18_01710</name>
</gene>
<dbReference type="SUPFAM" id="SSF52540">
    <property type="entry name" value="P-loop containing nucleoside triphosphate hydrolases"/>
    <property type="match status" value="1"/>
</dbReference>
<dbReference type="EMBL" id="LLKB01000001">
    <property type="protein sequence ID" value="KQC85943.1"/>
    <property type="molecule type" value="Genomic_DNA"/>
</dbReference>
<dbReference type="InterPro" id="IPR025669">
    <property type="entry name" value="AAA_dom"/>
</dbReference>
<dbReference type="InterPro" id="IPR027417">
    <property type="entry name" value="P-loop_NTPase"/>
</dbReference>
<comment type="caution">
    <text evidence="2">The sequence shown here is derived from an EMBL/GenBank/DDBJ whole genome shotgun (WGS) entry which is preliminary data.</text>
</comment>
<accession>A0AAW3JSV0</accession>
<evidence type="ECO:0000259" key="1">
    <source>
        <dbReference type="Pfam" id="PF13614"/>
    </source>
</evidence>
<evidence type="ECO:0000313" key="2">
    <source>
        <dbReference type="EMBL" id="KQC85943.1"/>
    </source>
</evidence>
<sequence>MAITFVVANQKGGIGKTTTATTIAGILGKKYKTLLIDADPQGNSSATYQAKIKDQATLYDVMVDSDRIPLEEAVQHLDNGDIVASDPLLIKAEKLLDGDVEGLYRLKDAIEEVESYDYIIIDTAPALGVVLYNSLIAADRVIIPITADAYSLQGINQLYSTIKAVQKRQNPSLKIEGLLLVKYSGRSNLEKNMLEELKKTAESMGTKLFETKIRECVKTKEAQTANKLLIDYAPNCTTMQDYNELVKEIV</sequence>
<keyword evidence="3" id="KW-1185">Reference proteome</keyword>
<dbReference type="Pfam" id="PF13614">
    <property type="entry name" value="AAA_31"/>
    <property type="match status" value="1"/>
</dbReference>
<protein>
    <recommendedName>
        <fullName evidence="1">AAA domain-containing protein</fullName>
    </recommendedName>
</protein>